<dbReference type="EMBL" id="FOFB01000029">
    <property type="protein sequence ID" value="SER22715.1"/>
    <property type="molecule type" value="Genomic_DNA"/>
</dbReference>
<evidence type="ECO:0000313" key="2">
    <source>
        <dbReference type="EMBL" id="SER22715.1"/>
    </source>
</evidence>
<gene>
    <name evidence="2" type="ORF">SAMN05444359_1294</name>
</gene>
<feature type="chain" id="PRO_5011469030" evidence="1">
    <location>
        <begin position="19"/>
        <end position="179"/>
    </location>
</feature>
<keyword evidence="3" id="KW-1185">Reference proteome</keyword>
<keyword evidence="1" id="KW-0732">Signal</keyword>
<dbReference type="Proteomes" id="UP000199021">
    <property type="component" value="Unassembled WGS sequence"/>
</dbReference>
<dbReference type="AlphaFoldDB" id="A0A1H9MH27"/>
<accession>A0A1H9MH27</accession>
<sequence>MRMPLLAFCLLLCTCVCAQIPVTPEFAVLLDSMDVRINHPLDADFQLRPNVKNYYHQDQLTVYSKREKLEIRYHLTPESETDAYYQMPHMRAATLVMNLSSNEEDAVTTVHRFGEEEMAIFNADWARMYTFQPKRNYSDRGHAQLIAIYKKGSGMAFVVLLFREAPATIEGRQLALRFR</sequence>
<organism evidence="2 3">
    <name type="scientific">Neolewinella agarilytica</name>
    <dbReference type="NCBI Taxonomy" id="478744"/>
    <lineage>
        <taxon>Bacteria</taxon>
        <taxon>Pseudomonadati</taxon>
        <taxon>Bacteroidota</taxon>
        <taxon>Saprospiria</taxon>
        <taxon>Saprospirales</taxon>
        <taxon>Lewinellaceae</taxon>
        <taxon>Neolewinella</taxon>
    </lineage>
</organism>
<dbReference type="RefSeq" id="WP_139211989.1">
    <property type="nucleotide sequence ID" value="NZ_FOFB01000029.1"/>
</dbReference>
<proteinExistence type="predicted"/>
<protein>
    <submittedName>
        <fullName evidence="2">Uncharacterized protein</fullName>
    </submittedName>
</protein>
<feature type="signal peptide" evidence="1">
    <location>
        <begin position="1"/>
        <end position="18"/>
    </location>
</feature>
<dbReference type="InParanoid" id="A0A1H9MH27"/>
<name>A0A1H9MH27_9BACT</name>
<dbReference type="OrthoDB" id="1493320at2"/>
<evidence type="ECO:0000313" key="3">
    <source>
        <dbReference type="Proteomes" id="UP000199021"/>
    </source>
</evidence>
<dbReference type="STRING" id="478744.SAMN05444359_1294"/>
<reference evidence="3" key="1">
    <citation type="submission" date="2016-10" db="EMBL/GenBank/DDBJ databases">
        <authorList>
            <person name="Varghese N."/>
            <person name="Submissions S."/>
        </authorList>
    </citation>
    <scope>NUCLEOTIDE SEQUENCE [LARGE SCALE GENOMIC DNA]</scope>
    <source>
        <strain evidence="3">DSM 24740</strain>
    </source>
</reference>
<evidence type="ECO:0000256" key="1">
    <source>
        <dbReference type="SAM" id="SignalP"/>
    </source>
</evidence>